<dbReference type="PANTHER" id="PTHR23423">
    <property type="entry name" value="ORGANIC SOLUTE TRANSPORTER-RELATED"/>
    <property type="match status" value="1"/>
</dbReference>
<reference evidence="6" key="2">
    <citation type="submission" date="2022-06" db="UniProtKB">
        <authorList>
            <consortium name="EnsemblMetazoa"/>
        </authorList>
    </citation>
    <scope>IDENTIFICATION</scope>
    <source>
        <strain evidence="6">DF5081</strain>
    </source>
</reference>
<feature type="transmembrane region" description="Helical" evidence="5">
    <location>
        <begin position="90"/>
        <end position="108"/>
    </location>
</feature>
<evidence type="ECO:0008006" key="8">
    <source>
        <dbReference type="Google" id="ProtNLM"/>
    </source>
</evidence>
<organism evidence="6 7">
    <name type="scientific">Caenorhabditis japonica</name>
    <dbReference type="NCBI Taxonomy" id="281687"/>
    <lineage>
        <taxon>Eukaryota</taxon>
        <taxon>Metazoa</taxon>
        <taxon>Ecdysozoa</taxon>
        <taxon>Nematoda</taxon>
        <taxon>Chromadorea</taxon>
        <taxon>Rhabditida</taxon>
        <taxon>Rhabditina</taxon>
        <taxon>Rhabditomorpha</taxon>
        <taxon>Rhabditoidea</taxon>
        <taxon>Rhabditidae</taxon>
        <taxon>Peloderinae</taxon>
        <taxon>Caenorhabditis</taxon>
    </lineage>
</organism>
<accession>A0A8R1HWK7</accession>
<protein>
    <recommendedName>
        <fullName evidence="8">Organic solute transporter alpha-like protein</fullName>
    </recommendedName>
</protein>
<evidence type="ECO:0000256" key="5">
    <source>
        <dbReference type="SAM" id="Phobius"/>
    </source>
</evidence>
<feature type="transmembrane region" description="Helical" evidence="5">
    <location>
        <begin position="219"/>
        <end position="239"/>
    </location>
</feature>
<dbReference type="GO" id="GO:0016020">
    <property type="term" value="C:membrane"/>
    <property type="evidence" value="ECO:0007669"/>
    <property type="project" value="UniProtKB-SubCell"/>
</dbReference>
<keyword evidence="7" id="KW-1185">Reference proteome</keyword>
<feature type="transmembrane region" description="Helical" evidence="5">
    <location>
        <begin position="186"/>
        <end position="207"/>
    </location>
</feature>
<proteinExistence type="predicted"/>
<keyword evidence="2 5" id="KW-0812">Transmembrane</keyword>
<evidence type="ECO:0000256" key="3">
    <source>
        <dbReference type="ARBA" id="ARBA00022989"/>
    </source>
</evidence>
<name>A0A8R1HWK7_CAEJA</name>
<evidence type="ECO:0000256" key="1">
    <source>
        <dbReference type="ARBA" id="ARBA00004141"/>
    </source>
</evidence>
<dbReference type="OMA" id="MMMIKEC"/>
<feature type="transmembrane region" description="Helical" evidence="5">
    <location>
        <begin position="114"/>
        <end position="136"/>
    </location>
</feature>
<feature type="transmembrane region" description="Helical" evidence="5">
    <location>
        <begin position="296"/>
        <end position="319"/>
    </location>
</feature>
<dbReference type="Pfam" id="PF03619">
    <property type="entry name" value="Solute_trans_a"/>
    <property type="match status" value="1"/>
</dbReference>
<dbReference type="Proteomes" id="UP000005237">
    <property type="component" value="Unassembled WGS sequence"/>
</dbReference>
<evidence type="ECO:0000256" key="4">
    <source>
        <dbReference type="ARBA" id="ARBA00023136"/>
    </source>
</evidence>
<feature type="transmembrane region" description="Helical" evidence="5">
    <location>
        <begin position="54"/>
        <end position="78"/>
    </location>
</feature>
<evidence type="ECO:0000256" key="2">
    <source>
        <dbReference type="ARBA" id="ARBA00022692"/>
    </source>
</evidence>
<keyword evidence="3 5" id="KW-1133">Transmembrane helix</keyword>
<sequence>MLHLVEPEEVGAMRAALNLIGSMVLPMDTSNCSDRHDTPSAPEFLRNLEPFQTVLLSISSVTTIIVLTLSLIHWFYVYNYVSIEKRRNKLYWLIAVFPVACTCSFVAMCVPRTAVILTSIGILYYLMCLFVIVSLARHLFGGRESFSTCLQYDDRPIDFRSPPFCCILPKLPTARSTERNIRRLEWCVLQAPIVRSIIILFDVVAVAELREDATPFIRYSDMATLCSLLLAIFGVHTLARVTSNKLSAYCFMSMFRLVDISLFFFSAQQPIIFQNVLLRFNLISCGPLLNSQENAYFVCNFIITCEMLLLSALATWLLAPRHNAMFDAYRQSMTLSETTASLNETEQSMIEQDI</sequence>
<evidence type="ECO:0000313" key="7">
    <source>
        <dbReference type="Proteomes" id="UP000005237"/>
    </source>
</evidence>
<dbReference type="InterPro" id="IPR005178">
    <property type="entry name" value="Ostalpha/TMEM184C"/>
</dbReference>
<evidence type="ECO:0000313" key="6">
    <source>
        <dbReference type="EnsemblMetazoa" id="CJA10691.1"/>
    </source>
</evidence>
<dbReference type="SMART" id="SM01417">
    <property type="entry name" value="Solute_trans_a"/>
    <property type="match status" value="1"/>
</dbReference>
<dbReference type="AlphaFoldDB" id="A0A8R1HWK7"/>
<reference evidence="7" key="1">
    <citation type="submission" date="2010-08" db="EMBL/GenBank/DDBJ databases">
        <authorList>
            <consortium name="Caenorhabditis japonica Sequencing Consortium"/>
            <person name="Wilson R.K."/>
        </authorList>
    </citation>
    <scope>NUCLEOTIDE SEQUENCE [LARGE SCALE GENOMIC DNA]</scope>
    <source>
        <strain evidence="7">DF5081</strain>
    </source>
</reference>
<comment type="subcellular location">
    <subcellularLocation>
        <location evidence="1">Membrane</location>
        <topology evidence="1">Multi-pass membrane protein</topology>
    </subcellularLocation>
</comment>
<feature type="transmembrane region" description="Helical" evidence="5">
    <location>
        <begin position="271"/>
        <end position="289"/>
    </location>
</feature>
<dbReference type="EnsemblMetazoa" id="CJA10691.1">
    <property type="protein sequence ID" value="CJA10691.1"/>
    <property type="gene ID" value="WBGene00129895"/>
</dbReference>
<keyword evidence="4 5" id="KW-0472">Membrane</keyword>